<dbReference type="Pfam" id="PF03466">
    <property type="entry name" value="LysR_substrate"/>
    <property type="match status" value="1"/>
</dbReference>
<sequence length="310" mass="33969">MDFRRLNYFIAVAQELNFSRAAERLHISQPPLSQQIQALEAELGVLLFERSRRSVALTQAGRVFYAHACRITAHYALARREAQMAHSGVAGRIRLAFTASVPLFPAFPRLLQGFRQAYPHVEVVLRHLTTGEQLEGLLQGEIDVGLLRPSPHLHIPEWLRSWELWHDELVVAVAASHPLAGQDMAPIALQALAGEAFVLQPQTLGCGLWERIALLTSRAGFSPQIAQESSETATTLALVAANLGVSIVPSTYRSIRPEGVHFRPLSDPQGQTCIRAALRASEADACVQTFVGLLQAQPRIGQATPCSSNQ</sequence>
<dbReference type="RefSeq" id="WP_175506396.1">
    <property type="nucleotide sequence ID" value="NZ_CP054841.1"/>
</dbReference>
<keyword evidence="4" id="KW-0804">Transcription</keyword>
<dbReference type="CDD" id="cd08414">
    <property type="entry name" value="PBP2_LTTR_aromatics_like"/>
    <property type="match status" value="1"/>
</dbReference>
<dbReference type="GO" id="GO:0003700">
    <property type="term" value="F:DNA-binding transcription factor activity"/>
    <property type="evidence" value="ECO:0007669"/>
    <property type="project" value="InterPro"/>
</dbReference>
<name>A0A6N1XCI2_9BURK</name>
<dbReference type="Pfam" id="PF00126">
    <property type="entry name" value="HTH_1"/>
    <property type="match status" value="1"/>
</dbReference>
<dbReference type="InterPro" id="IPR005119">
    <property type="entry name" value="LysR_subst-bd"/>
</dbReference>
<evidence type="ECO:0000256" key="2">
    <source>
        <dbReference type="ARBA" id="ARBA00023015"/>
    </source>
</evidence>
<dbReference type="FunFam" id="1.10.10.10:FF:000001">
    <property type="entry name" value="LysR family transcriptional regulator"/>
    <property type="match status" value="1"/>
</dbReference>
<dbReference type="PRINTS" id="PR00039">
    <property type="entry name" value="HTHLYSR"/>
</dbReference>
<accession>A0A6N1XCI2</accession>
<dbReference type="KEGG" id="aant:HUK68_22140"/>
<organism evidence="6 7">
    <name type="scientific">Comamonas antarctica</name>
    <dbReference type="NCBI Taxonomy" id="2743470"/>
    <lineage>
        <taxon>Bacteria</taxon>
        <taxon>Pseudomonadati</taxon>
        <taxon>Pseudomonadota</taxon>
        <taxon>Betaproteobacteria</taxon>
        <taxon>Burkholderiales</taxon>
        <taxon>Comamonadaceae</taxon>
        <taxon>Comamonas</taxon>
    </lineage>
</organism>
<reference evidence="6 7" key="1">
    <citation type="submission" date="2020-06" db="EMBL/GenBank/DDBJ databases">
        <title>Acidovorax antarctica sp. nov., isolated from Corinth ice sheet soil, Antarctic Fields Peninsula.</title>
        <authorList>
            <person name="Xu Q."/>
            <person name="Peng F."/>
        </authorList>
    </citation>
    <scope>NUCLEOTIDE SEQUENCE [LARGE SCALE GENOMIC DNA]</scope>
    <source>
        <strain evidence="6 7">16-35-5</strain>
        <plasmid evidence="6 7">unnamed1</plasmid>
    </source>
</reference>
<keyword evidence="2" id="KW-0805">Transcription regulation</keyword>
<protein>
    <submittedName>
        <fullName evidence="6">LysR family transcriptional regulator</fullName>
    </submittedName>
</protein>
<geneLocation type="plasmid" evidence="6 7">
    <name>unnamed1</name>
</geneLocation>
<dbReference type="GO" id="GO:0032993">
    <property type="term" value="C:protein-DNA complex"/>
    <property type="evidence" value="ECO:0007669"/>
    <property type="project" value="TreeGrafter"/>
</dbReference>
<dbReference type="PANTHER" id="PTHR30346">
    <property type="entry name" value="TRANSCRIPTIONAL DUAL REGULATOR HCAR-RELATED"/>
    <property type="match status" value="1"/>
</dbReference>
<proteinExistence type="inferred from homology"/>
<evidence type="ECO:0000313" key="7">
    <source>
        <dbReference type="Proteomes" id="UP000509579"/>
    </source>
</evidence>
<keyword evidence="3" id="KW-0238">DNA-binding</keyword>
<dbReference type="InterPro" id="IPR000847">
    <property type="entry name" value="LysR_HTH_N"/>
</dbReference>
<evidence type="ECO:0000256" key="4">
    <source>
        <dbReference type="ARBA" id="ARBA00023163"/>
    </source>
</evidence>
<dbReference type="EMBL" id="CP054841">
    <property type="protein sequence ID" value="QKV55610.1"/>
    <property type="molecule type" value="Genomic_DNA"/>
</dbReference>
<keyword evidence="6" id="KW-0614">Plasmid</keyword>
<dbReference type="PANTHER" id="PTHR30346:SF17">
    <property type="entry name" value="LYSR FAMILY TRANSCRIPTIONAL REGULATOR"/>
    <property type="match status" value="1"/>
</dbReference>
<dbReference type="PROSITE" id="PS50931">
    <property type="entry name" value="HTH_LYSR"/>
    <property type="match status" value="1"/>
</dbReference>
<dbReference type="AlphaFoldDB" id="A0A6N1XCI2"/>
<evidence type="ECO:0000256" key="1">
    <source>
        <dbReference type="ARBA" id="ARBA00009437"/>
    </source>
</evidence>
<evidence type="ECO:0000256" key="3">
    <source>
        <dbReference type="ARBA" id="ARBA00023125"/>
    </source>
</evidence>
<dbReference type="SUPFAM" id="SSF53850">
    <property type="entry name" value="Periplasmic binding protein-like II"/>
    <property type="match status" value="1"/>
</dbReference>
<dbReference type="Proteomes" id="UP000509579">
    <property type="component" value="Plasmid unnamed1"/>
</dbReference>
<evidence type="ECO:0000259" key="5">
    <source>
        <dbReference type="PROSITE" id="PS50931"/>
    </source>
</evidence>
<dbReference type="Gene3D" id="3.40.190.10">
    <property type="entry name" value="Periplasmic binding protein-like II"/>
    <property type="match status" value="2"/>
</dbReference>
<feature type="domain" description="HTH lysR-type" evidence="5">
    <location>
        <begin position="1"/>
        <end position="58"/>
    </location>
</feature>
<gene>
    <name evidence="6" type="ORF">HUK68_22140</name>
</gene>
<evidence type="ECO:0000313" key="6">
    <source>
        <dbReference type="EMBL" id="QKV55610.1"/>
    </source>
</evidence>
<dbReference type="SUPFAM" id="SSF46785">
    <property type="entry name" value="Winged helix' DNA-binding domain"/>
    <property type="match status" value="1"/>
</dbReference>
<comment type="similarity">
    <text evidence="1">Belongs to the LysR transcriptional regulatory family.</text>
</comment>
<dbReference type="InterPro" id="IPR036390">
    <property type="entry name" value="WH_DNA-bd_sf"/>
</dbReference>
<dbReference type="Gene3D" id="1.10.10.10">
    <property type="entry name" value="Winged helix-like DNA-binding domain superfamily/Winged helix DNA-binding domain"/>
    <property type="match status" value="1"/>
</dbReference>
<dbReference type="GO" id="GO:0003677">
    <property type="term" value="F:DNA binding"/>
    <property type="evidence" value="ECO:0007669"/>
    <property type="project" value="UniProtKB-KW"/>
</dbReference>
<dbReference type="InterPro" id="IPR036388">
    <property type="entry name" value="WH-like_DNA-bd_sf"/>
</dbReference>
<keyword evidence="7" id="KW-1185">Reference proteome</keyword>